<accession>A0A382NIA4</accession>
<organism evidence="2">
    <name type="scientific">marine metagenome</name>
    <dbReference type="NCBI Taxonomy" id="408172"/>
    <lineage>
        <taxon>unclassified sequences</taxon>
        <taxon>metagenomes</taxon>
        <taxon>ecological metagenomes</taxon>
    </lineage>
</organism>
<proteinExistence type="predicted"/>
<evidence type="ECO:0008006" key="3">
    <source>
        <dbReference type="Google" id="ProtNLM"/>
    </source>
</evidence>
<evidence type="ECO:0000313" key="2">
    <source>
        <dbReference type="EMBL" id="SVC60826.1"/>
    </source>
</evidence>
<dbReference type="AlphaFoldDB" id="A0A382NIA4"/>
<keyword evidence="1" id="KW-0677">Repeat</keyword>
<dbReference type="InterPro" id="IPR003409">
    <property type="entry name" value="MORN"/>
</dbReference>
<dbReference type="SMART" id="SM00698">
    <property type="entry name" value="MORN"/>
    <property type="match status" value="5"/>
</dbReference>
<name>A0A382NIA4_9ZZZZ</name>
<evidence type="ECO:0000256" key="1">
    <source>
        <dbReference type="ARBA" id="ARBA00022737"/>
    </source>
</evidence>
<dbReference type="Pfam" id="PF02493">
    <property type="entry name" value="MORN"/>
    <property type="match status" value="5"/>
</dbReference>
<dbReference type="Gene3D" id="2.20.110.10">
    <property type="entry name" value="Histone H3 K4-specific methyltransferase SET7/9 N-terminal domain"/>
    <property type="match status" value="2"/>
</dbReference>
<dbReference type="PANTHER" id="PTHR23084">
    <property type="entry name" value="PHOSPHATIDYLINOSITOL-4-PHOSPHATE 5-KINASE RELATED"/>
    <property type="match status" value="1"/>
</dbReference>
<dbReference type="PANTHER" id="PTHR23084:SF263">
    <property type="entry name" value="MORN REPEAT-CONTAINING PROTEIN 1"/>
    <property type="match status" value="1"/>
</dbReference>
<dbReference type="EMBL" id="UINC01100628">
    <property type="protein sequence ID" value="SVC60826.1"/>
    <property type="molecule type" value="Genomic_DNA"/>
</dbReference>
<feature type="non-terminal residue" evidence="2">
    <location>
        <position position="157"/>
    </location>
</feature>
<gene>
    <name evidence="2" type="ORF">METZ01_LOCUS313680</name>
</gene>
<reference evidence="2" key="1">
    <citation type="submission" date="2018-05" db="EMBL/GenBank/DDBJ databases">
        <authorList>
            <person name="Lanie J.A."/>
            <person name="Ng W.-L."/>
            <person name="Kazmierczak K.M."/>
            <person name="Andrzejewski T.M."/>
            <person name="Davidsen T.M."/>
            <person name="Wayne K.J."/>
            <person name="Tettelin H."/>
            <person name="Glass J.I."/>
            <person name="Rusch D."/>
            <person name="Podicherti R."/>
            <person name="Tsui H.-C.T."/>
            <person name="Winkler M.E."/>
        </authorList>
    </citation>
    <scope>NUCLEOTIDE SEQUENCE</scope>
</reference>
<sequence length="157" mass="18049">MTKLEKKKLYFDICTYEGEVKNDIPHGYGFIFYNDYIQSYEGEFKNGKPHGYGIRVYLSSIYKGEFKNGKYNGLGELKWMLGYNGRHITHFGEFKNDKRDGVGIQTNDNGSTLQGTWKNDEQHGIIIYTSASGRVVKIDKVKGRTKKVTTIKKVKEV</sequence>
<protein>
    <recommendedName>
        <fullName evidence="3">MORN repeat-containing protein</fullName>
    </recommendedName>
</protein>
<dbReference type="SUPFAM" id="SSF82185">
    <property type="entry name" value="Histone H3 K4-specific methyltransferase SET7/9 N-terminal domain"/>
    <property type="match status" value="1"/>
</dbReference>